<sequence>MFVKKFIDKISSKPAAAGVVSTGLGPKDVRAQLVFHYGIPATSTTVAYDPINKILAISTIDGRIKLFGRNNTQHLSVSDLPLPSKFLQFFGNRGLLLNVTTENHIQVWKLAKCELLSTHIYQSEITAFTVMQETPLMYIGDNVGNISVLKIEESETCNLSMPCKILFSESHGIRTGAAGDTKVKFMLPQPKSKNKRILIIFEDGIINLWGIEETKSLFVIGGTTSTAIPVDSRKVSASSWVCSSGTKVAVGYTNGDILIWSIPNMITHQSKSSSSQNMALSKLNVGYKTEKIPIVSLTWISTEGKENRLYVNGFSDLGHYSHLCQVILLNENMESRTIKFILPLSESCRDITVVSGFGEQKKNPNKFVLLLLKSGELWLYNDSEIEKYLLQCRSNQPLWVPKYVHVKTPLGSSTAITIAIFATLKDNSSCSKDEEDSTFLSRKEHCIFSDSSRENMLTNSKQFSGFSKIKKLYITGHQDGAINFWDASCPLLISILSIKYQSKDCHSLNENPVTAMYFDINSNVLASGYQNGLVNFFVFQKSDTAFSFLQAKQGCSYTTNSIKLNGAVTSISMNSTSSRLAIGTDKGFVSVVEIGMNILYTKYFPSDTHQGIASMHFEQVFLKGSEYNTLLIASKDTTIYALDASTGLVMTTSPFCAKNPSPCLLMQTLVIQDGMHLLLICSEKSIRLYFLADAIQGIKKLYIKKRISSACFWASTFCSPSAGYGLILVFTCGKIQIRSIPDLILLNESSMKIYDGVLCSSSDGELIMAKGNQEILFISVLRQSNAYRLLGSISQVYDDTANPLQRSPSLMKSYDENNMFDKNRQSKDTEDFMLNIDDIDLEDSKEKSKVGNFALLNKNIGKKFTAVKGKLKKKYTTGSDVNRSESEEEDKAAGTINEIKKRYGYPLSNELEIPRQAGAKLHDNIKKLESINQRTEKLHNSAKTFSNMAKQLLRSAENGKQN</sequence>
<dbReference type="OrthoDB" id="19944at2759"/>
<evidence type="ECO:0000256" key="2">
    <source>
        <dbReference type="ARBA" id="ARBA00022483"/>
    </source>
</evidence>
<protein>
    <recommendedName>
        <fullName evidence="5">Lethal giant larvae (Lgl)-like C-terminal domain-containing protein</fullName>
    </recommendedName>
</protein>
<proteinExistence type="inferred from homology"/>
<comment type="similarity">
    <text evidence="1">Belongs to the WD repeat L(2)GL family.</text>
</comment>
<name>A0A0K9PHW8_ZOSMR</name>
<dbReference type="AlphaFoldDB" id="A0A0K9PHW8"/>
<dbReference type="GO" id="GO:0019905">
    <property type="term" value="F:syntaxin binding"/>
    <property type="evidence" value="ECO:0000318"/>
    <property type="project" value="GO_Central"/>
</dbReference>
<dbReference type="PANTHER" id="PTHR10241">
    <property type="entry name" value="LETHAL 2 GIANT LARVAE PROTEIN"/>
    <property type="match status" value="1"/>
</dbReference>
<evidence type="ECO:0008006" key="5">
    <source>
        <dbReference type="Google" id="ProtNLM"/>
    </source>
</evidence>
<dbReference type="STRING" id="29655.A0A0K9PHW8"/>
<dbReference type="PANTHER" id="PTHR10241:SF27">
    <property type="entry name" value="TRANSDUCIN_WD40 REPEAT-LIKE SUPERFAMILY PROTEIN"/>
    <property type="match status" value="1"/>
</dbReference>
<dbReference type="CDD" id="cd15873">
    <property type="entry name" value="R-SNARE_STXBP5_6"/>
    <property type="match status" value="1"/>
</dbReference>
<evidence type="ECO:0000313" key="3">
    <source>
        <dbReference type="EMBL" id="KMZ67825.1"/>
    </source>
</evidence>
<dbReference type="OMA" id="KPNGSCC"/>
<accession>A0A0K9PHW8</accession>
<dbReference type="GO" id="GO:0005737">
    <property type="term" value="C:cytoplasm"/>
    <property type="evidence" value="ECO:0000318"/>
    <property type="project" value="GO_Central"/>
</dbReference>
<evidence type="ECO:0000256" key="1">
    <source>
        <dbReference type="ARBA" id="ARBA00008070"/>
    </source>
</evidence>
<evidence type="ECO:0000313" key="4">
    <source>
        <dbReference type="Proteomes" id="UP000036987"/>
    </source>
</evidence>
<dbReference type="SUPFAM" id="SSF50978">
    <property type="entry name" value="WD40 repeat-like"/>
    <property type="match status" value="2"/>
</dbReference>
<reference evidence="4" key="1">
    <citation type="journal article" date="2016" name="Nature">
        <title>The genome of the seagrass Zostera marina reveals angiosperm adaptation to the sea.</title>
        <authorList>
            <person name="Olsen J.L."/>
            <person name="Rouze P."/>
            <person name="Verhelst B."/>
            <person name="Lin Y.-C."/>
            <person name="Bayer T."/>
            <person name="Collen J."/>
            <person name="Dattolo E."/>
            <person name="De Paoli E."/>
            <person name="Dittami S."/>
            <person name="Maumus F."/>
            <person name="Michel G."/>
            <person name="Kersting A."/>
            <person name="Lauritano C."/>
            <person name="Lohaus R."/>
            <person name="Toepel M."/>
            <person name="Tonon T."/>
            <person name="Vanneste K."/>
            <person name="Amirebrahimi M."/>
            <person name="Brakel J."/>
            <person name="Bostroem C."/>
            <person name="Chovatia M."/>
            <person name="Grimwood J."/>
            <person name="Jenkins J.W."/>
            <person name="Jueterbock A."/>
            <person name="Mraz A."/>
            <person name="Stam W.T."/>
            <person name="Tice H."/>
            <person name="Bornberg-Bauer E."/>
            <person name="Green P.J."/>
            <person name="Pearson G.A."/>
            <person name="Procaccini G."/>
            <person name="Duarte C.M."/>
            <person name="Schmutz J."/>
            <person name="Reusch T.B.H."/>
            <person name="Van de Peer Y."/>
        </authorList>
    </citation>
    <scope>NUCLEOTIDE SEQUENCE [LARGE SCALE GENOMIC DNA]</scope>
    <source>
        <strain evidence="4">cv. Finnish</strain>
    </source>
</reference>
<dbReference type="SMART" id="SM00320">
    <property type="entry name" value="WD40"/>
    <property type="match status" value="5"/>
</dbReference>
<dbReference type="InterPro" id="IPR015943">
    <property type="entry name" value="WD40/YVTN_repeat-like_dom_sf"/>
</dbReference>
<dbReference type="Gene3D" id="2.130.10.10">
    <property type="entry name" value="YVTN repeat-like/Quinoprotein amine dehydrogenase"/>
    <property type="match status" value="2"/>
</dbReference>
<keyword evidence="4" id="KW-1185">Reference proteome</keyword>
<dbReference type="InterPro" id="IPR001680">
    <property type="entry name" value="WD40_rpt"/>
</dbReference>
<dbReference type="GO" id="GO:0005886">
    <property type="term" value="C:plasma membrane"/>
    <property type="evidence" value="ECO:0000318"/>
    <property type="project" value="GO_Central"/>
</dbReference>
<keyword evidence="2" id="KW-0268">Exocytosis</keyword>
<dbReference type="GO" id="GO:0006887">
    <property type="term" value="P:exocytosis"/>
    <property type="evidence" value="ECO:0000318"/>
    <property type="project" value="GO_Central"/>
</dbReference>
<dbReference type="GO" id="GO:0045159">
    <property type="term" value="F:myosin II binding"/>
    <property type="evidence" value="ECO:0000318"/>
    <property type="project" value="GO_Central"/>
</dbReference>
<dbReference type="Proteomes" id="UP000036987">
    <property type="component" value="Unassembled WGS sequence"/>
</dbReference>
<gene>
    <name evidence="3" type="ORF">ZOSMA_258G00230</name>
</gene>
<dbReference type="GO" id="GO:0005096">
    <property type="term" value="F:GTPase activator activity"/>
    <property type="evidence" value="ECO:0000318"/>
    <property type="project" value="GO_Central"/>
</dbReference>
<organism evidence="3 4">
    <name type="scientific">Zostera marina</name>
    <name type="common">Eelgrass</name>
    <dbReference type="NCBI Taxonomy" id="29655"/>
    <lineage>
        <taxon>Eukaryota</taxon>
        <taxon>Viridiplantae</taxon>
        <taxon>Streptophyta</taxon>
        <taxon>Embryophyta</taxon>
        <taxon>Tracheophyta</taxon>
        <taxon>Spermatophyta</taxon>
        <taxon>Magnoliopsida</taxon>
        <taxon>Liliopsida</taxon>
        <taxon>Zosteraceae</taxon>
        <taxon>Zostera</taxon>
    </lineage>
</organism>
<dbReference type="GO" id="GO:0006893">
    <property type="term" value="P:Golgi to plasma membrane transport"/>
    <property type="evidence" value="ECO:0000318"/>
    <property type="project" value="GO_Central"/>
</dbReference>
<comment type="caution">
    <text evidence="3">The sequence shown here is derived from an EMBL/GenBank/DDBJ whole genome shotgun (WGS) entry which is preliminary data.</text>
</comment>
<dbReference type="EMBL" id="LFYR01000884">
    <property type="protein sequence ID" value="KMZ67825.1"/>
    <property type="molecule type" value="Genomic_DNA"/>
</dbReference>
<dbReference type="InterPro" id="IPR036322">
    <property type="entry name" value="WD40_repeat_dom_sf"/>
</dbReference>